<feature type="transmembrane region" description="Helical" evidence="7">
    <location>
        <begin position="289"/>
        <end position="315"/>
    </location>
</feature>
<accession>A0A2X0PXW4</accession>
<keyword evidence="3 7" id="KW-0812">Transmembrane</keyword>
<feature type="transmembrane region" description="Helical" evidence="7">
    <location>
        <begin position="163"/>
        <end position="186"/>
    </location>
</feature>
<keyword evidence="4" id="KW-0029">Amino-acid transport</keyword>
<comment type="subcellular location">
    <subcellularLocation>
        <location evidence="1">Membrane</location>
        <topology evidence="1">Multi-pass membrane protein</topology>
    </subcellularLocation>
</comment>
<dbReference type="Proteomes" id="UP000270190">
    <property type="component" value="Unassembled WGS sequence"/>
</dbReference>
<evidence type="ECO:0000313" key="10">
    <source>
        <dbReference type="Proteomes" id="UP000270190"/>
    </source>
</evidence>
<dbReference type="GO" id="GO:0015171">
    <property type="term" value="F:amino acid transmembrane transporter activity"/>
    <property type="evidence" value="ECO:0007669"/>
    <property type="project" value="TreeGrafter"/>
</dbReference>
<dbReference type="InterPro" id="IPR004840">
    <property type="entry name" value="Amino_acid_permease_CS"/>
</dbReference>
<dbReference type="PANTHER" id="PTHR43341">
    <property type="entry name" value="AMINO ACID PERMEASE"/>
    <property type="match status" value="1"/>
</dbReference>
<evidence type="ECO:0000256" key="6">
    <source>
        <dbReference type="ARBA" id="ARBA00023136"/>
    </source>
</evidence>
<feature type="transmembrane region" description="Helical" evidence="7">
    <location>
        <begin position="198"/>
        <end position="216"/>
    </location>
</feature>
<dbReference type="FunFam" id="1.20.1740.10:FF:000001">
    <property type="entry name" value="Amino acid permease"/>
    <property type="match status" value="1"/>
</dbReference>
<evidence type="ECO:0000256" key="4">
    <source>
        <dbReference type="ARBA" id="ARBA00022970"/>
    </source>
</evidence>
<name>A0A2X0PXW4_BROTH</name>
<feature type="transmembrane region" description="Helical" evidence="7">
    <location>
        <begin position="365"/>
        <end position="389"/>
    </location>
</feature>
<dbReference type="GO" id="GO:0016020">
    <property type="term" value="C:membrane"/>
    <property type="evidence" value="ECO:0007669"/>
    <property type="project" value="UniProtKB-SubCell"/>
</dbReference>
<proteinExistence type="predicted"/>
<dbReference type="PROSITE" id="PS00218">
    <property type="entry name" value="AMINO_ACID_PERMEASE_1"/>
    <property type="match status" value="1"/>
</dbReference>
<keyword evidence="2" id="KW-0813">Transport</keyword>
<keyword evidence="5 7" id="KW-1133">Transmembrane helix</keyword>
<protein>
    <submittedName>
        <fullName evidence="9">Lysine transporter, lysine specific permease</fullName>
    </submittedName>
</protein>
<evidence type="ECO:0000256" key="1">
    <source>
        <dbReference type="ARBA" id="ARBA00004141"/>
    </source>
</evidence>
<dbReference type="InterPro" id="IPR004841">
    <property type="entry name" value="AA-permease/SLC12A_dom"/>
</dbReference>
<dbReference type="RefSeq" id="WP_036027736.1">
    <property type="nucleotide sequence ID" value="NZ_CBCPKC010000001.1"/>
</dbReference>
<feature type="transmembrane region" description="Helical" evidence="7">
    <location>
        <begin position="243"/>
        <end position="264"/>
    </location>
</feature>
<dbReference type="Pfam" id="PF00324">
    <property type="entry name" value="AA_permease"/>
    <property type="match status" value="1"/>
</dbReference>
<feature type="transmembrane region" description="Helical" evidence="7">
    <location>
        <begin position="338"/>
        <end position="359"/>
    </location>
</feature>
<dbReference type="InterPro" id="IPR050524">
    <property type="entry name" value="APC_YAT"/>
</dbReference>
<evidence type="ECO:0000259" key="8">
    <source>
        <dbReference type="Pfam" id="PF00324"/>
    </source>
</evidence>
<evidence type="ECO:0000256" key="5">
    <source>
        <dbReference type="ARBA" id="ARBA00022989"/>
    </source>
</evidence>
<evidence type="ECO:0000256" key="3">
    <source>
        <dbReference type="ARBA" id="ARBA00022692"/>
    </source>
</evidence>
<gene>
    <name evidence="9" type="primary">lysP</name>
    <name evidence="9" type="ORF">BTBSAS_180020</name>
</gene>
<feature type="transmembrane region" description="Helical" evidence="7">
    <location>
        <begin position="48"/>
        <end position="65"/>
    </location>
</feature>
<feature type="domain" description="Amino acid permease/ SLC12A" evidence="8">
    <location>
        <begin position="20"/>
        <end position="468"/>
    </location>
</feature>
<dbReference type="PIRSF" id="PIRSF006060">
    <property type="entry name" value="AA_transporter"/>
    <property type="match status" value="1"/>
</dbReference>
<dbReference type="PANTHER" id="PTHR43341:SF1">
    <property type="entry name" value="GENERAL AMINO-ACID PERMEASE GAP1"/>
    <property type="match status" value="1"/>
</dbReference>
<feature type="transmembrane region" description="Helical" evidence="7">
    <location>
        <begin position="130"/>
        <end position="151"/>
    </location>
</feature>
<feature type="transmembrane region" description="Helical" evidence="7">
    <location>
        <begin position="444"/>
        <end position="462"/>
    </location>
</feature>
<evidence type="ECO:0000256" key="2">
    <source>
        <dbReference type="ARBA" id="ARBA00022448"/>
    </source>
</evidence>
<dbReference type="AlphaFoldDB" id="A0A2X0PXW4"/>
<sequence>MGDVHMEKNVKVKRKLKTRHISMIAIGGAIGTGLFMSSGLAISQAGPGGALLAYVLIGAMVYFLMTGVGEMATYLPVSGSFATYGNRFVDPAFGFAVGWNYWLNGIITIAVDISTAALVMRYWFPHTSLLLWGLLFFALIFTLNAFSVKFYGESEFWFALIKVITIILFLIIGVLTIFGILGGEFIGTKNFTTGNAPFNGGFLAFLGIFLIAGFSFQGSESVGIMAGESATPEKSIPKAIKQVFWRILLFYILTILVIGLIIPYTSPALMGGSDITTSPFTLVFERAGLAFVASIMNAIILTSILSSGSSVLFAASRMLFSMGHDGAAGKIFQRTNRFGIPFVALIICFVATFAVYSLSFVSPNAYLWLVNASGLTGFIAWAGIAISHYRFRRAYVKQNKDLSLLKYKAPWFPIGSIIALALCLLVIIGQNYQSVLNFKWDEVLISYAALPIFIILYLSFKFKNKTHIIPLKDVDLTQNTDYQSEK</sequence>
<reference evidence="10" key="1">
    <citation type="submission" date="2018-04" db="EMBL/GenBank/DDBJ databases">
        <authorList>
            <person name="Illikoud N."/>
        </authorList>
    </citation>
    <scope>NUCLEOTIDE SEQUENCE [LARGE SCALE GENOMIC DNA]</scope>
</reference>
<keyword evidence="6 7" id="KW-0472">Membrane</keyword>
<dbReference type="Gene3D" id="1.20.1740.10">
    <property type="entry name" value="Amino acid/polyamine transporter I"/>
    <property type="match status" value="1"/>
</dbReference>
<evidence type="ECO:0000256" key="7">
    <source>
        <dbReference type="SAM" id="Phobius"/>
    </source>
</evidence>
<evidence type="ECO:0000313" key="9">
    <source>
        <dbReference type="EMBL" id="SPP27668.1"/>
    </source>
</evidence>
<organism evidence="9 10">
    <name type="scientific">Brochothrix thermosphacta</name>
    <name type="common">Microbacterium thermosphactum</name>
    <dbReference type="NCBI Taxonomy" id="2756"/>
    <lineage>
        <taxon>Bacteria</taxon>
        <taxon>Bacillati</taxon>
        <taxon>Bacillota</taxon>
        <taxon>Bacilli</taxon>
        <taxon>Bacillales</taxon>
        <taxon>Listeriaceae</taxon>
        <taxon>Brochothrix</taxon>
    </lineage>
</organism>
<feature type="transmembrane region" description="Helical" evidence="7">
    <location>
        <begin position="410"/>
        <end position="432"/>
    </location>
</feature>
<dbReference type="EMBL" id="OUNC01000010">
    <property type="protein sequence ID" value="SPP27668.1"/>
    <property type="molecule type" value="Genomic_DNA"/>
</dbReference>
<feature type="transmembrane region" description="Helical" evidence="7">
    <location>
        <begin position="101"/>
        <end position="124"/>
    </location>
</feature>
<feature type="transmembrane region" description="Helical" evidence="7">
    <location>
        <begin position="21"/>
        <end position="42"/>
    </location>
</feature>